<keyword evidence="1" id="KW-1133">Transmembrane helix</keyword>
<proteinExistence type="predicted"/>
<dbReference type="Proteomes" id="UP001164746">
    <property type="component" value="Chromosome 17"/>
</dbReference>
<organism evidence="2 3">
    <name type="scientific">Mya arenaria</name>
    <name type="common">Soft-shell clam</name>
    <dbReference type="NCBI Taxonomy" id="6604"/>
    <lineage>
        <taxon>Eukaryota</taxon>
        <taxon>Metazoa</taxon>
        <taxon>Spiralia</taxon>
        <taxon>Lophotrochozoa</taxon>
        <taxon>Mollusca</taxon>
        <taxon>Bivalvia</taxon>
        <taxon>Autobranchia</taxon>
        <taxon>Heteroconchia</taxon>
        <taxon>Euheterodonta</taxon>
        <taxon>Imparidentia</taxon>
        <taxon>Neoheterodontei</taxon>
        <taxon>Myida</taxon>
        <taxon>Myoidea</taxon>
        <taxon>Myidae</taxon>
        <taxon>Mya</taxon>
    </lineage>
</organism>
<evidence type="ECO:0000313" key="3">
    <source>
        <dbReference type="Proteomes" id="UP001164746"/>
    </source>
</evidence>
<sequence length="106" mass="11515">MATAGNTTVLIVSAKFFSGIVAFPPVAVQIMKAKRSRYRNRIGPDVINGNCIVTLLIGVMTLAVAGHLMWLKLVIKLFQNSFKMHCGTLSTAIQNLLQLAAIFPNN</sequence>
<evidence type="ECO:0000256" key="1">
    <source>
        <dbReference type="SAM" id="Phobius"/>
    </source>
</evidence>
<evidence type="ECO:0000313" key="2">
    <source>
        <dbReference type="EMBL" id="WAR31108.1"/>
    </source>
</evidence>
<feature type="transmembrane region" description="Helical" evidence="1">
    <location>
        <begin position="49"/>
        <end position="70"/>
    </location>
</feature>
<evidence type="ECO:0008006" key="4">
    <source>
        <dbReference type="Google" id="ProtNLM"/>
    </source>
</evidence>
<name>A0ABY7G9L6_MYAAR</name>
<keyword evidence="3" id="KW-1185">Reference proteome</keyword>
<dbReference type="EMBL" id="CP111028">
    <property type="protein sequence ID" value="WAR31108.1"/>
    <property type="molecule type" value="Genomic_DNA"/>
</dbReference>
<accession>A0ABY7G9L6</accession>
<gene>
    <name evidence="2" type="ORF">MAR_033650</name>
</gene>
<protein>
    <recommendedName>
        <fullName evidence="4">Vomeronasal type-1 receptor</fullName>
    </recommendedName>
</protein>
<keyword evidence="1" id="KW-0812">Transmembrane</keyword>
<reference evidence="2" key="1">
    <citation type="submission" date="2022-11" db="EMBL/GenBank/DDBJ databases">
        <title>Centuries of genome instability and evolution in soft-shell clam transmissible cancer (bioRxiv).</title>
        <authorList>
            <person name="Hart S.F.M."/>
            <person name="Yonemitsu M.A."/>
            <person name="Giersch R.M."/>
            <person name="Beal B.F."/>
            <person name="Arriagada G."/>
            <person name="Davis B.W."/>
            <person name="Ostrander E.A."/>
            <person name="Goff S.P."/>
            <person name="Metzger M.J."/>
        </authorList>
    </citation>
    <scope>NUCLEOTIDE SEQUENCE</scope>
    <source>
        <strain evidence="2">MELC-2E11</strain>
        <tissue evidence="2">Siphon/mantle</tissue>
    </source>
</reference>
<keyword evidence="1" id="KW-0472">Membrane</keyword>
<feature type="transmembrane region" description="Helical" evidence="1">
    <location>
        <begin position="6"/>
        <end position="28"/>
    </location>
</feature>